<evidence type="ECO:0000256" key="9">
    <source>
        <dbReference type="ARBA" id="ARBA00023136"/>
    </source>
</evidence>
<keyword evidence="6 13" id="KW-0812">Transmembrane</keyword>
<dbReference type="PRINTS" id="PR00701">
    <property type="entry name" value="60KDINNERMP"/>
</dbReference>
<name>I3IIC7_9BACT</name>
<dbReference type="CDD" id="cd20070">
    <property type="entry name" value="5TM_YidC_Alb3"/>
    <property type="match status" value="1"/>
</dbReference>
<feature type="transmembrane region" description="Helical" evidence="13">
    <location>
        <begin position="360"/>
        <end position="379"/>
    </location>
</feature>
<dbReference type="GO" id="GO:0015031">
    <property type="term" value="P:protein transport"/>
    <property type="evidence" value="ECO:0007669"/>
    <property type="project" value="UniProtKB-KW"/>
</dbReference>
<evidence type="ECO:0000256" key="3">
    <source>
        <dbReference type="ARBA" id="ARBA00015325"/>
    </source>
</evidence>
<dbReference type="HAMAP" id="MF_01810">
    <property type="entry name" value="YidC_type1"/>
    <property type="match status" value="1"/>
</dbReference>
<dbReference type="InterPro" id="IPR047196">
    <property type="entry name" value="YidC_ALB_C"/>
</dbReference>
<dbReference type="NCBIfam" id="TIGR03593">
    <property type="entry name" value="yidC_nterm"/>
    <property type="match status" value="1"/>
</dbReference>
<dbReference type="STRING" id="247490.KSU1_B0615"/>
<evidence type="ECO:0000256" key="5">
    <source>
        <dbReference type="ARBA" id="ARBA00022475"/>
    </source>
</evidence>
<evidence type="ECO:0000256" key="12">
    <source>
        <dbReference type="ARBA" id="ARBA00033342"/>
    </source>
</evidence>
<feature type="transmembrane region" description="Helical" evidence="13">
    <location>
        <begin position="539"/>
        <end position="555"/>
    </location>
</feature>
<dbReference type="Pfam" id="PF02096">
    <property type="entry name" value="60KD_IMP"/>
    <property type="match status" value="1"/>
</dbReference>
<keyword evidence="17" id="KW-1185">Reference proteome</keyword>
<dbReference type="InterPro" id="IPR001708">
    <property type="entry name" value="YidC/ALB3/OXA1/COX18"/>
</dbReference>
<sequence>MDKKALIAMIICGVIMLLYYPFILPLLSKKPESPQGAVEPISEKTQEQEKKVIGKLGQSAIMPGESIKPQTEIPRKEIIIENELVKMVWTNEGAALKSVKLKRFKDPEAKETLELLKEDTTEYRPLAIDTILGKSDFREWRYTIAEHSKDKIVFTCSLEEGINIMKTISLPPEKYHVNMDVVLENKTDDEVSLAYSVIASSMIMHEGEPSTDMAAVAGVDMGNKRIKLVSTSPKNLPLKNESVGISWAGSMNKYFATILKPASSDWVGAVNAQAFDAQGIPINEKAEHGDFMVSIQTNKLRILPHDMVKHSYLYFVGPKKEEILKHYETLDALLTYGWLNAISKALLAFLNAVHRVLPNYGLSIIVLTILIKMILFPLTKKSQVSMFRMQQLQPMINQLKEKYKHDKQRMGKEQMLLFKKYGANPMSGCLPMVLQLPVFFALFRTLQLSFEMRQAPFVLWINDLSRPDTLMTLPFTIPFIGNALNILPLVMTGASFVQMKTTPKAPAADPQAQAQQKMMSFMPIMFAFILYNMPSGLTLYWTVSTVFSIIEGIIIRKSIKKIKIK</sequence>
<evidence type="ECO:0000256" key="10">
    <source>
        <dbReference type="ARBA" id="ARBA00023186"/>
    </source>
</evidence>
<comment type="function">
    <text evidence="13">Required for the insertion and/or proper folding and/or complex formation of integral membrane proteins into the membrane. Involved in integration of membrane proteins that insert both dependently and independently of the Sec translocase complex, as well as at least some lipoproteins. Aids folding of multispanning membrane proteins.</text>
</comment>
<dbReference type="GO" id="GO:0005886">
    <property type="term" value="C:plasma membrane"/>
    <property type="evidence" value="ECO:0007669"/>
    <property type="project" value="UniProtKB-SubCell"/>
</dbReference>
<evidence type="ECO:0000259" key="14">
    <source>
        <dbReference type="Pfam" id="PF02096"/>
    </source>
</evidence>
<evidence type="ECO:0000256" key="1">
    <source>
        <dbReference type="ARBA" id="ARBA00004429"/>
    </source>
</evidence>
<evidence type="ECO:0000256" key="7">
    <source>
        <dbReference type="ARBA" id="ARBA00022927"/>
    </source>
</evidence>
<dbReference type="GO" id="GO:0032977">
    <property type="term" value="F:membrane insertase activity"/>
    <property type="evidence" value="ECO:0007669"/>
    <property type="project" value="InterPro"/>
</dbReference>
<keyword evidence="5 13" id="KW-1003">Cell membrane</keyword>
<evidence type="ECO:0000313" key="16">
    <source>
        <dbReference type="EMBL" id="GAB61472.1"/>
    </source>
</evidence>
<evidence type="ECO:0000256" key="2">
    <source>
        <dbReference type="ARBA" id="ARBA00010527"/>
    </source>
</evidence>
<keyword evidence="8 13" id="KW-1133">Transmembrane helix</keyword>
<evidence type="ECO:0000256" key="4">
    <source>
        <dbReference type="ARBA" id="ARBA00022448"/>
    </source>
</evidence>
<comment type="subcellular location">
    <subcellularLocation>
        <location evidence="1">Cell inner membrane</location>
        <topology evidence="1">Multi-pass membrane protein</topology>
    </subcellularLocation>
    <subcellularLocation>
        <location evidence="13">Cell membrane</location>
        <topology evidence="13">Multi-pass membrane protein</topology>
    </subcellularLocation>
</comment>
<dbReference type="PANTHER" id="PTHR12428">
    <property type="entry name" value="OXA1"/>
    <property type="match status" value="1"/>
</dbReference>
<evidence type="ECO:0000256" key="6">
    <source>
        <dbReference type="ARBA" id="ARBA00022692"/>
    </source>
</evidence>
<comment type="similarity">
    <text evidence="2 13">Belongs to the OXA1/ALB3/YidC family. Type 1 subfamily.</text>
</comment>
<dbReference type="Gene3D" id="2.70.98.90">
    <property type="match status" value="1"/>
</dbReference>
<dbReference type="EMBL" id="BAFH01000002">
    <property type="protein sequence ID" value="GAB61472.1"/>
    <property type="molecule type" value="Genomic_DNA"/>
</dbReference>
<feature type="domain" description="Membrane insertase YidC N-terminal" evidence="15">
    <location>
        <begin position="78"/>
        <end position="347"/>
    </location>
</feature>
<dbReference type="Pfam" id="PF14849">
    <property type="entry name" value="YidC_periplas"/>
    <property type="match status" value="1"/>
</dbReference>
<proteinExistence type="inferred from homology"/>
<comment type="subunit">
    <text evidence="13">Interacts with the Sec translocase complex via SecD. Specifically interacts with transmembrane segments of nascent integral membrane proteins during membrane integration.</text>
</comment>
<evidence type="ECO:0000259" key="15">
    <source>
        <dbReference type="Pfam" id="PF14849"/>
    </source>
</evidence>
<dbReference type="AlphaFoldDB" id="I3IIC7"/>
<feature type="domain" description="Membrane insertase YidC/Oxa/ALB C-terminal" evidence="14">
    <location>
        <begin position="360"/>
        <end position="557"/>
    </location>
</feature>
<dbReference type="PANTHER" id="PTHR12428:SF65">
    <property type="entry name" value="CYTOCHROME C OXIDASE ASSEMBLY PROTEIN COX18, MITOCHONDRIAL"/>
    <property type="match status" value="1"/>
</dbReference>
<reference evidence="16 17" key="1">
    <citation type="journal article" date="2012" name="FEBS Lett.">
        <title>Anammox organism KSU-1 expresses a NirK-type copper-containing nitrite reductase instead of a NirS-type with cytochrome cd1.</title>
        <authorList>
            <person name="Hira D."/>
            <person name="Toh H."/>
            <person name="Migita C.T."/>
            <person name="Okubo H."/>
            <person name="Nishiyama T."/>
            <person name="Hattori M."/>
            <person name="Furukawa K."/>
            <person name="Fujii T."/>
        </authorList>
    </citation>
    <scope>NUCLEOTIDE SEQUENCE [LARGE SCALE GENOMIC DNA]</scope>
</reference>
<dbReference type="PRINTS" id="PR01900">
    <property type="entry name" value="YIDCPROTEIN"/>
</dbReference>
<dbReference type="InterPro" id="IPR019998">
    <property type="entry name" value="Membr_insert_YidC"/>
</dbReference>
<dbReference type="OrthoDB" id="9780552at2"/>
<dbReference type="Proteomes" id="UP000002985">
    <property type="component" value="Unassembled WGS sequence"/>
</dbReference>
<gene>
    <name evidence="13" type="primary">yidC</name>
    <name evidence="16" type="ORF">KSU1_B0615</name>
</gene>
<evidence type="ECO:0000256" key="13">
    <source>
        <dbReference type="HAMAP-Rule" id="MF_01810"/>
    </source>
</evidence>
<feature type="transmembrane region" description="Helical" evidence="13">
    <location>
        <begin position="421"/>
        <end position="443"/>
    </location>
</feature>
<evidence type="ECO:0000256" key="11">
    <source>
        <dbReference type="ARBA" id="ARBA00033245"/>
    </source>
</evidence>
<feature type="transmembrane region" description="Helical" evidence="13">
    <location>
        <begin position="475"/>
        <end position="497"/>
    </location>
</feature>
<accession>I3IIC7</accession>
<organism evidence="16 17">
    <name type="scientific">Candidatus Jettenia caeni</name>
    <dbReference type="NCBI Taxonomy" id="247490"/>
    <lineage>
        <taxon>Bacteria</taxon>
        <taxon>Pseudomonadati</taxon>
        <taxon>Planctomycetota</taxon>
        <taxon>Candidatus Brocadiia</taxon>
        <taxon>Candidatus Brocadiales</taxon>
        <taxon>Candidatus Brocadiaceae</taxon>
        <taxon>Candidatus Jettenia</taxon>
    </lineage>
</organism>
<keyword evidence="9 13" id="KW-0472">Membrane</keyword>
<dbReference type="InterPro" id="IPR028053">
    <property type="entry name" value="Membr_insert_YidC_N"/>
</dbReference>
<dbReference type="InterPro" id="IPR028055">
    <property type="entry name" value="YidC/Oxa/ALB_C"/>
</dbReference>
<comment type="caution">
    <text evidence="16">The sequence shown here is derived from an EMBL/GenBank/DDBJ whole genome shotgun (WGS) entry which is preliminary data.</text>
</comment>
<dbReference type="GO" id="GO:0051205">
    <property type="term" value="P:protein insertion into membrane"/>
    <property type="evidence" value="ECO:0007669"/>
    <property type="project" value="TreeGrafter"/>
</dbReference>
<protein>
    <recommendedName>
        <fullName evidence="3 13">Membrane protein insertase YidC</fullName>
    </recommendedName>
    <alternativeName>
        <fullName evidence="12 13">Foldase YidC</fullName>
    </alternativeName>
    <alternativeName>
        <fullName evidence="11 13">Membrane integrase YidC</fullName>
    </alternativeName>
    <alternativeName>
        <fullName evidence="13">Membrane protein YidC</fullName>
    </alternativeName>
</protein>
<dbReference type="NCBIfam" id="TIGR03592">
    <property type="entry name" value="yidC_oxa1_cterm"/>
    <property type="match status" value="1"/>
</dbReference>
<feature type="transmembrane region" description="Helical" evidence="13">
    <location>
        <begin position="6"/>
        <end position="27"/>
    </location>
</feature>
<evidence type="ECO:0000313" key="17">
    <source>
        <dbReference type="Proteomes" id="UP000002985"/>
    </source>
</evidence>
<dbReference type="eggNOG" id="COG0706">
    <property type="taxonomic scope" value="Bacteria"/>
</dbReference>
<keyword evidence="7 13" id="KW-0653">Protein transport</keyword>
<evidence type="ECO:0000256" key="8">
    <source>
        <dbReference type="ARBA" id="ARBA00022989"/>
    </source>
</evidence>
<keyword evidence="10 13" id="KW-0143">Chaperone</keyword>
<dbReference type="CDD" id="cd19961">
    <property type="entry name" value="EcYidC-like_peri"/>
    <property type="match status" value="1"/>
</dbReference>
<keyword evidence="4 13" id="KW-0813">Transport</keyword>
<dbReference type="InterPro" id="IPR038221">
    <property type="entry name" value="YidC_periplasmic_sf"/>
</dbReference>